<feature type="transmembrane region" description="Helical" evidence="2">
    <location>
        <begin position="100"/>
        <end position="120"/>
    </location>
</feature>
<accession>A0ABS7Q393</accession>
<evidence type="ECO:0000313" key="3">
    <source>
        <dbReference type="EMBL" id="MBY8877614.1"/>
    </source>
</evidence>
<dbReference type="RefSeq" id="WP_222961756.1">
    <property type="nucleotide sequence ID" value="NZ_JAINZZ010000006.1"/>
</dbReference>
<keyword evidence="4" id="KW-1185">Reference proteome</keyword>
<keyword evidence="2" id="KW-1133">Transmembrane helix</keyword>
<gene>
    <name evidence="3" type="ORF">K7862_08200</name>
</gene>
<keyword evidence="2" id="KW-0812">Transmembrane</keyword>
<name>A0ABS7Q393_9ACTN</name>
<feature type="region of interest" description="Disordered" evidence="1">
    <location>
        <begin position="1"/>
        <end position="53"/>
    </location>
</feature>
<organism evidence="3 4">
    <name type="scientific">Actinacidiphila acidipaludis</name>
    <dbReference type="NCBI Taxonomy" id="2873382"/>
    <lineage>
        <taxon>Bacteria</taxon>
        <taxon>Bacillati</taxon>
        <taxon>Actinomycetota</taxon>
        <taxon>Actinomycetes</taxon>
        <taxon>Kitasatosporales</taxon>
        <taxon>Streptomycetaceae</taxon>
        <taxon>Actinacidiphila</taxon>
    </lineage>
</organism>
<evidence type="ECO:0000256" key="1">
    <source>
        <dbReference type="SAM" id="MobiDB-lite"/>
    </source>
</evidence>
<dbReference type="EMBL" id="JAINZZ010000006">
    <property type="protein sequence ID" value="MBY8877614.1"/>
    <property type="molecule type" value="Genomic_DNA"/>
</dbReference>
<evidence type="ECO:0000313" key="4">
    <source>
        <dbReference type="Proteomes" id="UP000778578"/>
    </source>
</evidence>
<reference evidence="3 4" key="1">
    <citation type="submission" date="2021-08" db="EMBL/GenBank/DDBJ databases">
        <title>WGS of actinomycetes from Thailand.</title>
        <authorList>
            <person name="Thawai C."/>
        </authorList>
    </citation>
    <scope>NUCLEOTIDE SEQUENCE [LARGE SCALE GENOMIC DNA]</scope>
    <source>
        <strain evidence="3 4">PLK6-54</strain>
    </source>
</reference>
<dbReference type="Proteomes" id="UP000778578">
    <property type="component" value="Unassembled WGS sequence"/>
</dbReference>
<comment type="caution">
    <text evidence="3">The sequence shown here is derived from an EMBL/GenBank/DDBJ whole genome shotgun (WGS) entry which is preliminary data.</text>
</comment>
<proteinExistence type="predicted"/>
<keyword evidence="2" id="KW-0472">Membrane</keyword>
<protein>
    <submittedName>
        <fullName evidence="3">Uncharacterized protein</fullName>
    </submittedName>
</protein>
<sequence length="289" mass="30267">MRGVPSGEAAGEAGEPDGPHGSDGSGEADESDDSGKDSAAHGSGAEDLTDDPAAPSYADLVAAAGAQWAAAGWDPRKVRPERDVREVPWWRVRSLRTAPLTASVVAFLFVVAASTGGAFADWGSGRSLWGLALTVLIATGIAHEIFQGVRNGAALARAARSPFAEIRRYVTVWHAGSGSLCMALFPRDCGQEDVPEALLHLSSGLVAGRRHGYPAVPVGETELHSDPDRPDLVVPWCAGRPVWTSASLVTVDLADPDIREGLRGLTSPAAGPVRGSLGRRVAAWIFLRR</sequence>
<feature type="transmembrane region" description="Helical" evidence="2">
    <location>
        <begin position="126"/>
        <end position="146"/>
    </location>
</feature>
<evidence type="ECO:0000256" key="2">
    <source>
        <dbReference type="SAM" id="Phobius"/>
    </source>
</evidence>